<accession>A0A0E9S2Y2</accession>
<name>A0A0E9S2Y2_ANGAN</name>
<sequence>MCALVDISTLNATNSNITTIIVKGQS</sequence>
<evidence type="ECO:0000313" key="1">
    <source>
        <dbReference type="EMBL" id="JAH35030.1"/>
    </source>
</evidence>
<reference evidence="1" key="2">
    <citation type="journal article" date="2015" name="Fish Shellfish Immunol.">
        <title>Early steps in the European eel (Anguilla anguilla)-Vibrio vulnificus interaction in the gills: Role of the RtxA13 toxin.</title>
        <authorList>
            <person name="Callol A."/>
            <person name="Pajuelo D."/>
            <person name="Ebbesson L."/>
            <person name="Teles M."/>
            <person name="MacKenzie S."/>
            <person name="Amaro C."/>
        </authorList>
    </citation>
    <scope>NUCLEOTIDE SEQUENCE</scope>
</reference>
<reference evidence="1" key="1">
    <citation type="submission" date="2014-11" db="EMBL/GenBank/DDBJ databases">
        <authorList>
            <person name="Amaro Gonzalez C."/>
        </authorList>
    </citation>
    <scope>NUCLEOTIDE SEQUENCE</scope>
</reference>
<protein>
    <submittedName>
        <fullName evidence="1">Uncharacterized protein</fullName>
    </submittedName>
</protein>
<proteinExistence type="predicted"/>
<dbReference type="AlphaFoldDB" id="A0A0E9S2Y2"/>
<organism evidence="1">
    <name type="scientific">Anguilla anguilla</name>
    <name type="common">European freshwater eel</name>
    <name type="synonym">Muraena anguilla</name>
    <dbReference type="NCBI Taxonomy" id="7936"/>
    <lineage>
        <taxon>Eukaryota</taxon>
        <taxon>Metazoa</taxon>
        <taxon>Chordata</taxon>
        <taxon>Craniata</taxon>
        <taxon>Vertebrata</taxon>
        <taxon>Euteleostomi</taxon>
        <taxon>Actinopterygii</taxon>
        <taxon>Neopterygii</taxon>
        <taxon>Teleostei</taxon>
        <taxon>Anguilliformes</taxon>
        <taxon>Anguillidae</taxon>
        <taxon>Anguilla</taxon>
    </lineage>
</organism>
<dbReference type="EMBL" id="GBXM01073547">
    <property type="protein sequence ID" value="JAH35030.1"/>
    <property type="molecule type" value="Transcribed_RNA"/>
</dbReference>